<dbReference type="OrthoDB" id="4541465at2"/>
<dbReference type="Pfam" id="PF16925">
    <property type="entry name" value="TetR_C_13"/>
    <property type="match status" value="1"/>
</dbReference>
<evidence type="ECO:0000256" key="3">
    <source>
        <dbReference type="ARBA" id="ARBA00023163"/>
    </source>
</evidence>
<keyword evidence="2 4" id="KW-0238">DNA-binding</keyword>
<dbReference type="InterPro" id="IPR011075">
    <property type="entry name" value="TetR_C"/>
</dbReference>
<name>A0A1Z4BX67_9GAMM</name>
<evidence type="ECO:0000313" key="7">
    <source>
        <dbReference type="Proteomes" id="UP000197019"/>
    </source>
</evidence>
<evidence type="ECO:0000256" key="2">
    <source>
        <dbReference type="ARBA" id="ARBA00023125"/>
    </source>
</evidence>
<organism evidence="6 7">
    <name type="scientific">Methylovulum psychrotolerans</name>
    <dbReference type="NCBI Taxonomy" id="1704499"/>
    <lineage>
        <taxon>Bacteria</taxon>
        <taxon>Pseudomonadati</taxon>
        <taxon>Pseudomonadota</taxon>
        <taxon>Gammaproteobacteria</taxon>
        <taxon>Methylococcales</taxon>
        <taxon>Methylococcaceae</taxon>
        <taxon>Methylovulum</taxon>
    </lineage>
</organism>
<sequence length="198" mass="22327">MSHPTQKQINKDNLLNQGVVLLTRQGYHGTGLKEILDAVQIPKGSFYNYFGSKENFAAEVTQHYIAPFIRQLSEHLQNPNCDALTAIKRYFDELIAELEQTDFKGGCLLGNLMGEIGDTSEVVRASLQQAVNQYRDLLQVGLSQAQQEGTVRTDKTAEEMADLLVNTWQGVLLRMKIDKSSVPLKQCCENLLDDYFRN</sequence>
<evidence type="ECO:0000256" key="1">
    <source>
        <dbReference type="ARBA" id="ARBA00023015"/>
    </source>
</evidence>
<dbReference type="InterPro" id="IPR001647">
    <property type="entry name" value="HTH_TetR"/>
</dbReference>
<gene>
    <name evidence="6" type="ORF">CEK71_07195</name>
</gene>
<protein>
    <submittedName>
        <fullName evidence="6">TetR family transcriptional regulator</fullName>
    </submittedName>
</protein>
<dbReference type="SUPFAM" id="SSF46689">
    <property type="entry name" value="Homeodomain-like"/>
    <property type="match status" value="1"/>
</dbReference>
<dbReference type="Gene3D" id="1.10.357.10">
    <property type="entry name" value="Tetracycline Repressor, domain 2"/>
    <property type="match status" value="1"/>
</dbReference>
<dbReference type="PROSITE" id="PS50977">
    <property type="entry name" value="HTH_TETR_2"/>
    <property type="match status" value="1"/>
</dbReference>
<feature type="DNA-binding region" description="H-T-H motif" evidence="4">
    <location>
        <begin position="31"/>
        <end position="50"/>
    </location>
</feature>
<dbReference type="PANTHER" id="PTHR47506:SF6">
    <property type="entry name" value="HTH-TYPE TRANSCRIPTIONAL REPRESSOR NEMR"/>
    <property type="match status" value="1"/>
</dbReference>
<dbReference type="Pfam" id="PF00440">
    <property type="entry name" value="TetR_N"/>
    <property type="match status" value="1"/>
</dbReference>
<dbReference type="EMBL" id="CP022129">
    <property type="protein sequence ID" value="ASF45878.1"/>
    <property type="molecule type" value="Genomic_DNA"/>
</dbReference>
<reference evidence="6 7" key="1">
    <citation type="submission" date="2017-06" db="EMBL/GenBank/DDBJ databases">
        <title>Genome Sequencing of the methanotroph Methylovulum psychrotolerants str. HV10-M2 isolated from a high-altitude environment.</title>
        <authorList>
            <person name="Mateos-Rivera A."/>
        </authorList>
    </citation>
    <scope>NUCLEOTIDE SEQUENCE [LARGE SCALE GENOMIC DNA]</scope>
    <source>
        <strain evidence="6 7">HV10_M2</strain>
    </source>
</reference>
<dbReference type="RefSeq" id="WP_088618753.1">
    <property type="nucleotide sequence ID" value="NZ_CP022129.1"/>
</dbReference>
<evidence type="ECO:0000259" key="5">
    <source>
        <dbReference type="PROSITE" id="PS50977"/>
    </source>
</evidence>
<keyword evidence="1" id="KW-0805">Transcription regulation</keyword>
<keyword evidence="3" id="KW-0804">Transcription</keyword>
<dbReference type="AlphaFoldDB" id="A0A1Z4BX67"/>
<proteinExistence type="predicted"/>
<dbReference type="InterPro" id="IPR009057">
    <property type="entry name" value="Homeodomain-like_sf"/>
</dbReference>
<dbReference type="Proteomes" id="UP000197019">
    <property type="component" value="Chromosome"/>
</dbReference>
<dbReference type="KEGG" id="mpsy:CEK71_07195"/>
<feature type="domain" description="HTH tetR-type" evidence="5">
    <location>
        <begin position="8"/>
        <end position="68"/>
    </location>
</feature>
<dbReference type="PANTHER" id="PTHR47506">
    <property type="entry name" value="TRANSCRIPTIONAL REGULATORY PROTEIN"/>
    <property type="match status" value="1"/>
</dbReference>
<evidence type="ECO:0000313" key="6">
    <source>
        <dbReference type="EMBL" id="ASF45878.1"/>
    </source>
</evidence>
<accession>A0A1Z4BX67</accession>
<dbReference type="SUPFAM" id="SSF48498">
    <property type="entry name" value="Tetracyclin repressor-like, C-terminal domain"/>
    <property type="match status" value="1"/>
</dbReference>
<dbReference type="InterPro" id="IPR036271">
    <property type="entry name" value="Tet_transcr_reg_TetR-rel_C_sf"/>
</dbReference>
<keyword evidence="7" id="KW-1185">Reference proteome</keyword>
<evidence type="ECO:0000256" key="4">
    <source>
        <dbReference type="PROSITE-ProRule" id="PRU00335"/>
    </source>
</evidence>
<dbReference type="GO" id="GO:0003677">
    <property type="term" value="F:DNA binding"/>
    <property type="evidence" value="ECO:0007669"/>
    <property type="project" value="UniProtKB-UniRule"/>
</dbReference>